<feature type="region of interest" description="Disordered" evidence="1">
    <location>
        <begin position="504"/>
        <end position="530"/>
    </location>
</feature>
<dbReference type="Proteomes" id="UP000017800">
    <property type="component" value="Unassembled WGS sequence"/>
</dbReference>
<evidence type="ECO:0000256" key="1">
    <source>
        <dbReference type="SAM" id="MobiDB-lite"/>
    </source>
</evidence>
<keyword evidence="4" id="KW-1185">Reference proteome</keyword>
<dbReference type="InterPro" id="IPR025285">
    <property type="entry name" value="DUF4145"/>
</dbReference>
<feature type="domain" description="DUF4145" evidence="2">
    <location>
        <begin position="32"/>
        <end position="108"/>
    </location>
</feature>
<organism evidence="3 4">
    <name type="scientific">Vibrio halioticoli NBRC 102217</name>
    <dbReference type="NCBI Taxonomy" id="1219072"/>
    <lineage>
        <taxon>Bacteria</taxon>
        <taxon>Pseudomonadati</taxon>
        <taxon>Pseudomonadota</taxon>
        <taxon>Gammaproteobacteria</taxon>
        <taxon>Vibrionales</taxon>
        <taxon>Vibrionaceae</taxon>
        <taxon>Vibrio</taxon>
    </lineage>
</organism>
<dbReference type="AlphaFoldDB" id="V5FDG5"/>
<evidence type="ECO:0000313" key="3">
    <source>
        <dbReference type="EMBL" id="GAD89653.1"/>
    </source>
</evidence>
<dbReference type="eggNOG" id="COG4096">
    <property type="taxonomic scope" value="Bacteria"/>
</dbReference>
<dbReference type="InterPro" id="IPR011990">
    <property type="entry name" value="TPR-like_helical_dom_sf"/>
</dbReference>
<gene>
    <name evidence="3" type="ORF">VHA01S_024_00480</name>
</gene>
<feature type="compositionally biased region" description="Basic residues" evidence="1">
    <location>
        <begin position="516"/>
        <end position="530"/>
    </location>
</feature>
<reference evidence="3 4" key="1">
    <citation type="submission" date="2013-11" db="EMBL/GenBank/DDBJ databases">
        <title>Whole genome shotgun sequence of Vibrio halioticoli NBRC 102217.</title>
        <authorList>
            <person name="Isaki S."/>
            <person name="Kimura A."/>
            <person name="Ohji S."/>
            <person name="Hosoyama A."/>
            <person name="Fujita N."/>
            <person name="Hashimoto M."/>
            <person name="Hosoyama Y."/>
            <person name="Yamazoe A."/>
        </authorList>
    </citation>
    <scope>NUCLEOTIDE SEQUENCE [LARGE SCALE GENOMIC DNA]</scope>
    <source>
        <strain evidence="3 4">NBRC 102217</strain>
    </source>
</reference>
<name>V5FDG5_9VIBR</name>
<dbReference type="EMBL" id="BAUJ01000024">
    <property type="protein sequence ID" value="GAD89653.1"/>
    <property type="molecule type" value="Genomic_DNA"/>
</dbReference>
<accession>V5FDG5</accession>
<evidence type="ECO:0000313" key="4">
    <source>
        <dbReference type="Proteomes" id="UP000017800"/>
    </source>
</evidence>
<proteinExistence type="predicted"/>
<dbReference type="Gene3D" id="1.25.40.10">
    <property type="entry name" value="Tetratricopeptide repeat domain"/>
    <property type="match status" value="1"/>
</dbReference>
<protein>
    <recommendedName>
        <fullName evidence="2">DUF4145 domain-containing protein</fullName>
    </recommendedName>
</protein>
<dbReference type="Pfam" id="PF13643">
    <property type="entry name" value="DUF4145"/>
    <property type="match status" value="1"/>
</dbReference>
<dbReference type="SUPFAM" id="SSF81901">
    <property type="entry name" value="HCP-like"/>
    <property type="match status" value="1"/>
</dbReference>
<sequence length="530" mass="60925">MQVQTDIEYNKYDNFEFLKQGLGELYNQATLAERYYFTDPQSSMVKIRLFVELACHELGKHFKLRPPVHGELSNKIKMLQSSGCIESWVIEEMNALRHDGNRSVHMTEVNGEYIAKLSISRSRMQKHMNALYEIAHYVGRTILETPSQCSYTWQEPMSCELTSFVTDALKGCKEASFYLANHFYSELLDMSKQTGESRAWSKDEYYNKQTDVSYWLEKTHRQGHPQSWLLFAKCYSNKLLQQQGNRDAKYCFKQALTTDEEGEAAFEFGAHLIKNEEPKLGINHIHQAAKKGYSKAMSFALSNAFSSDSEKEQWLACALEQRLPEAFTVDTLTKLEAYETEQTDESLKALRSAIVAGQARRAPAMAFFKSYIDITVYQTQDTDKSIQEMVDSYKCMPHYLDVELRLFKQIANEKQHFSLMREIYKEALRQSVSELEEADVKYRLAKLALDVAADKSKVRRGVKTPSPIPTLLTEAADAGHVEARIYINSPEGKAVLKKIGYTTLGNSHKSGVDKQKNKRKRKLARKMRRK</sequence>
<evidence type="ECO:0000259" key="2">
    <source>
        <dbReference type="Pfam" id="PF13643"/>
    </source>
</evidence>
<comment type="caution">
    <text evidence="3">The sequence shown here is derived from an EMBL/GenBank/DDBJ whole genome shotgun (WGS) entry which is preliminary data.</text>
</comment>